<evidence type="ECO:0000313" key="2">
    <source>
        <dbReference type="Proteomes" id="UP001501671"/>
    </source>
</evidence>
<accession>A0ABP8GCS5</accession>
<gene>
    <name evidence="1" type="ORF">GCM10023144_01480</name>
</gene>
<keyword evidence="2" id="KW-1185">Reference proteome</keyword>
<evidence type="ECO:0008006" key="3">
    <source>
        <dbReference type="Google" id="ProtNLM"/>
    </source>
</evidence>
<name>A0ABP8GCS5_9BURK</name>
<organism evidence="1 2">
    <name type="scientific">Pigmentiphaga soli</name>
    <dbReference type="NCBI Taxonomy" id="1007095"/>
    <lineage>
        <taxon>Bacteria</taxon>
        <taxon>Pseudomonadati</taxon>
        <taxon>Pseudomonadota</taxon>
        <taxon>Betaproteobacteria</taxon>
        <taxon>Burkholderiales</taxon>
        <taxon>Alcaligenaceae</taxon>
        <taxon>Pigmentiphaga</taxon>
    </lineage>
</organism>
<reference evidence="2" key="1">
    <citation type="journal article" date="2019" name="Int. J. Syst. Evol. Microbiol.">
        <title>The Global Catalogue of Microorganisms (GCM) 10K type strain sequencing project: providing services to taxonomists for standard genome sequencing and annotation.</title>
        <authorList>
            <consortium name="The Broad Institute Genomics Platform"/>
            <consortium name="The Broad Institute Genome Sequencing Center for Infectious Disease"/>
            <person name="Wu L."/>
            <person name="Ma J."/>
        </authorList>
    </citation>
    <scope>NUCLEOTIDE SEQUENCE [LARGE SCALE GENOMIC DNA]</scope>
    <source>
        <strain evidence="2">JCM 17666</strain>
    </source>
</reference>
<protein>
    <recommendedName>
        <fullName evidence="3">MarR family transcriptional regulator</fullName>
    </recommendedName>
</protein>
<comment type="caution">
    <text evidence="1">The sequence shown here is derived from an EMBL/GenBank/DDBJ whole genome shotgun (WGS) entry which is preliminary data.</text>
</comment>
<dbReference type="Proteomes" id="UP001501671">
    <property type="component" value="Unassembled WGS sequence"/>
</dbReference>
<evidence type="ECO:0000313" key="1">
    <source>
        <dbReference type="EMBL" id="GAA4321911.1"/>
    </source>
</evidence>
<dbReference type="RefSeq" id="WP_345245308.1">
    <property type="nucleotide sequence ID" value="NZ_BAABFO010000001.1"/>
</dbReference>
<sequence length="90" mass="10327">MAYDFSGLTPTQQALLTFGGWDLTSSRPQPSRRSVAKLIERGLVVETEAQQRVHNDRFTLTVRTYVVPLDVHIAWCERCSRRKQEEPSHA</sequence>
<dbReference type="EMBL" id="BAABFO010000001">
    <property type="protein sequence ID" value="GAA4321911.1"/>
    <property type="molecule type" value="Genomic_DNA"/>
</dbReference>
<proteinExistence type="predicted"/>